<keyword evidence="11" id="KW-0325">Glycoprotein</keyword>
<dbReference type="PROSITE" id="PS00108">
    <property type="entry name" value="PROTEIN_KINASE_ST"/>
    <property type="match status" value="1"/>
</dbReference>
<keyword evidence="5" id="KW-0732">Signal</keyword>
<keyword evidence="9 14" id="KW-1133">Transmembrane helix</keyword>
<dbReference type="PROSITE" id="PS50011">
    <property type="entry name" value="PROTEIN_KINASE_DOM"/>
    <property type="match status" value="1"/>
</dbReference>
<dbReference type="Pfam" id="PF00069">
    <property type="entry name" value="Pkinase"/>
    <property type="match status" value="1"/>
</dbReference>
<evidence type="ECO:0000256" key="7">
    <source>
        <dbReference type="ARBA" id="ARBA00022777"/>
    </source>
</evidence>
<evidence type="ECO:0000256" key="11">
    <source>
        <dbReference type="ARBA" id="ARBA00023180"/>
    </source>
</evidence>
<dbReference type="PROSITE" id="PS00107">
    <property type="entry name" value="PROTEIN_KINASE_ATP"/>
    <property type="match status" value="1"/>
</dbReference>
<dbReference type="GO" id="GO:0005524">
    <property type="term" value="F:ATP binding"/>
    <property type="evidence" value="ECO:0007669"/>
    <property type="project" value="UniProtKB-UniRule"/>
</dbReference>
<evidence type="ECO:0000256" key="6">
    <source>
        <dbReference type="ARBA" id="ARBA00022741"/>
    </source>
</evidence>
<dbReference type="Gene3D" id="3.30.200.20">
    <property type="entry name" value="Phosphorylase Kinase, domain 1"/>
    <property type="match status" value="1"/>
</dbReference>
<dbReference type="GO" id="GO:0004674">
    <property type="term" value="F:protein serine/threonine kinase activity"/>
    <property type="evidence" value="ECO:0007669"/>
    <property type="project" value="UniProtKB-KW"/>
</dbReference>
<evidence type="ECO:0000313" key="16">
    <source>
        <dbReference type="EMBL" id="KAK6921208.1"/>
    </source>
</evidence>
<evidence type="ECO:0000259" key="15">
    <source>
        <dbReference type="PROSITE" id="PS50011"/>
    </source>
</evidence>
<dbReference type="FunFam" id="1.10.510.10:FF:000590">
    <property type="entry name" value="PR5-like receptor kinase"/>
    <property type="match status" value="1"/>
</dbReference>
<comment type="subcellular location">
    <subcellularLocation>
        <location evidence="1">Membrane</location>
        <topology evidence="1">Single-pass type I membrane protein</topology>
    </subcellularLocation>
</comment>
<name>A0AAN8V4B9_9MAGN</name>
<dbReference type="EMBL" id="JBAMMX010000020">
    <property type="protein sequence ID" value="KAK6921208.1"/>
    <property type="molecule type" value="Genomic_DNA"/>
</dbReference>
<evidence type="ECO:0000256" key="13">
    <source>
        <dbReference type="RuleBase" id="RU000304"/>
    </source>
</evidence>
<keyword evidence="10 14" id="KW-0472">Membrane</keyword>
<dbReference type="InterPro" id="IPR017441">
    <property type="entry name" value="Protein_kinase_ATP_BS"/>
</dbReference>
<keyword evidence="7 16" id="KW-0418">Kinase</keyword>
<dbReference type="SUPFAM" id="SSF56112">
    <property type="entry name" value="Protein kinase-like (PK-like)"/>
    <property type="match status" value="1"/>
</dbReference>
<evidence type="ECO:0000256" key="4">
    <source>
        <dbReference type="ARBA" id="ARBA00022692"/>
    </source>
</evidence>
<dbReference type="InterPro" id="IPR000719">
    <property type="entry name" value="Prot_kinase_dom"/>
</dbReference>
<feature type="transmembrane region" description="Helical" evidence="14">
    <location>
        <begin position="48"/>
        <end position="70"/>
    </location>
</feature>
<dbReference type="SMART" id="SM00220">
    <property type="entry name" value="S_TKc"/>
    <property type="match status" value="1"/>
</dbReference>
<reference evidence="16 17" key="1">
    <citation type="submission" date="2023-12" db="EMBL/GenBank/DDBJ databases">
        <title>A high-quality genome assembly for Dillenia turbinata (Dilleniales).</title>
        <authorList>
            <person name="Chanderbali A."/>
        </authorList>
    </citation>
    <scope>NUCLEOTIDE SEQUENCE [LARGE SCALE GENOMIC DNA]</scope>
    <source>
        <strain evidence="16">LSX21</strain>
        <tissue evidence="16">Leaf</tissue>
    </source>
</reference>
<evidence type="ECO:0000256" key="10">
    <source>
        <dbReference type="ARBA" id="ARBA00023136"/>
    </source>
</evidence>
<comment type="caution">
    <text evidence="16">The sequence shown here is derived from an EMBL/GenBank/DDBJ whole genome shotgun (WGS) entry which is preliminary data.</text>
</comment>
<dbReference type="InterPro" id="IPR045874">
    <property type="entry name" value="LRK10/LRL21-25-like"/>
</dbReference>
<evidence type="ECO:0000256" key="8">
    <source>
        <dbReference type="ARBA" id="ARBA00022840"/>
    </source>
</evidence>
<dbReference type="PANTHER" id="PTHR27009">
    <property type="entry name" value="RUST RESISTANCE KINASE LR10-RELATED"/>
    <property type="match status" value="1"/>
</dbReference>
<sequence length="421" mass="47085">MVPSRFAVLVPRATRRLKWVSLVIISFNFIQLFVFNNENSLTCAFAQLTAGAAAAAAGILLTAFVFIVSCSTSRIFIRKMFLSENMPKNDQNIEEFIKNFRMLTLKRYSHYDIKKMTNSFKEKLGQGGFGDVYKGKLPDGRLVAVKVLSTLKGNGEEFINEVASIGKTSHVNIVALLGYCFKPSKRALIYEFMSNGSLDKFIYDRHLMPGATQLSWQNLYHIAIGIARGLEYLHCGCSTRILHLDIKPHNILLDEDFNPKISDFGLSRLCTRKESIVSMLEARGTIGYIAPEVVCRNFGGVSHKSDVYSYGMMILEMVGGRKNLDVRVTGTSKIYFPDWVYKHLEKDGDLGLNGIMTTDEDEKARKMVLVSLWCIQTDPSQRPSIGKVLEMLQGSISALEVPPKPFLSSPPRSSTESTTIS</sequence>
<dbReference type="Gene3D" id="1.10.510.10">
    <property type="entry name" value="Transferase(Phosphotransferase) domain 1"/>
    <property type="match status" value="1"/>
</dbReference>
<gene>
    <name evidence="16" type="ORF">RJ641_014886</name>
</gene>
<keyword evidence="6 12" id="KW-0547">Nucleotide-binding</keyword>
<dbReference type="InterPro" id="IPR011009">
    <property type="entry name" value="Kinase-like_dom_sf"/>
</dbReference>
<comment type="similarity">
    <text evidence="13">Belongs to the protein kinase superfamily.</text>
</comment>
<evidence type="ECO:0000256" key="5">
    <source>
        <dbReference type="ARBA" id="ARBA00022729"/>
    </source>
</evidence>
<evidence type="ECO:0000256" key="12">
    <source>
        <dbReference type="PROSITE-ProRule" id="PRU10141"/>
    </source>
</evidence>
<dbReference type="InterPro" id="IPR008271">
    <property type="entry name" value="Ser/Thr_kinase_AS"/>
</dbReference>
<accession>A0AAN8V4B9</accession>
<keyword evidence="8 12" id="KW-0067">ATP-binding</keyword>
<evidence type="ECO:0000256" key="2">
    <source>
        <dbReference type="ARBA" id="ARBA00022527"/>
    </source>
</evidence>
<protein>
    <submittedName>
        <fullName evidence="16">Protein kinase domain</fullName>
    </submittedName>
</protein>
<dbReference type="Proteomes" id="UP001370490">
    <property type="component" value="Unassembled WGS sequence"/>
</dbReference>
<feature type="binding site" evidence="12">
    <location>
        <position position="146"/>
    </location>
    <ligand>
        <name>ATP</name>
        <dbReference type="ChEBI" id="CHEBI:30616"/>
    </ligand>
</feature>
<feature type="transmembrane region" description="Helical" evidence="14">
    <location>
        <begin position="19"/>
        <end position="36"/>
    </location>
</feature>
<evidence type="ECO:0000313" key="17">
    <source>
        <dbReference type="Proteomes" id="UP001370490"/>
    </source>
</evidence>
<dbReference type="CDD" id="cd14066">
    <property type="entry name" value="STKc_IRAK"/>
    <property type="match status" value="1"/>
</dbReference>
<dbReference type="FunFam" id="3.30.200.20:FF:000178">
    <property type="entry name" value="serine/threonine-protein kinase PBS1-like"/>
    <property type="match status" value="1"/>
</dbReference>
<keyword evidence="3" id="KW-0808">Transferase</keyword>
<proteinExistence type="inferred from homology"/>
<feature type="domain" description="Protein kinase" evidence="15">
    <location>
        <begin position="118"/>
        <end position="407"/>
    </location>
</feature>
<dbReference type="AlphaFoldDB" id="A0AAN8V4B9"/>
<evidence type="ECO:0000256" key="9">
    <source>
        <dbReference type="ARBA" id="ARBA00022989"/>
    </source>
</evidence>
<evidence type="ECO:0000256" key="3">
    <source>
        <dbReference type="ARBA" id="ARBA00022679"/>
    </source>
</evidence>
<evidence type="ECO:0000256" key="1">
    <source>
        <dbReference type="ARBA" id="ARBA00004479"/>
    </source>
</evidence>
<organism evidence="16 17">
    <name type="scientific">Dillenia turbinata</name>
    <dbReference type="NCBI Taxonomy" id="194707"/>
    <lineage>
        <taxon>Eukaryota</taxon>
        <taxon>Viridiplantae</taxon>
        <taxon>Streptophyta</taxon>
        <taxon>Embryophyta</taxon>
        <taxon>Tracheophyta</taxon>
        <taxon>Spermatophyta</taxon>
        <taxon>Magnoliopsida</taxon>
        <taxon>eudicotyledons</taxon>
        <taxon>Gunneridae</taxon>
        <taxon>Pentapetalae</taxon>
        <taxon>Dilleniales</taxon>
        <taxon>Dilleniaceae</taxon>
        <taxon>Dillenia</taxon>
    </lineage>
</organism>
<keyword evidence="17" id="KW-1185">Reference proteome</keyword>
<keyword evidence="2 13" id="KW-0723">Serine/threonine-protein kinase</keyword>
<dbReference type="GO" id="GO:0016020">
    <property type="term" value="C:membrane"/>
    <property type="evidence" value="ECO:0007669"/>
    <property type="project" value="UniProtKB-SubCell"/>
</dbReference>
<evidence type="ECO:0000256" key="14">
    <source>
        <dbReference type="SAM" id="Phobius"/>
    </source>
</evidence>
<keyword evidence="4 14" id="KW-0812">Transmembrane</keyword>